<dbReference type="GO" id="GO:0005886">
    <property type="term" value="C:plasma membrane"/>
    <property type="evidence" value="ECO:0007669"/>
    <property type="project" value="UniProtKB-SubCell"/>
</dbReference>
<feature type="transmembrane region" description="Helical" evidence="11">
    <location>
        <begin position="233"/>
        <end position="257"/>
    </location>
</feature>
<evidence type="ECO:0000313" key="12">
    <source>
        <dbReference type="EMBL" id="OMO92498.1"/>
    </source>
</evidence>
<evidence type="ECO:0000256" key="10">
    <source>
        <dbReference type="ARBA" id="ARBA00023180"/>
    </source>
</evidence>
<keyword evidence="5 11" id="KW-0812">Transmembrane</keyword>
<sequence>MENAIAPSSFPSADIIDLSQNVFTGALPISFLQNLTAMKIENTIVPSPYRRGCSAITRCRGGDGDDYQNSVKVMIKRVRLEVQLGATLPGFTIIDFSNNQFYGQIPEVLGELDSLLVLNLSYNNLSGSIPPVLGHMAALESLDLSSNKLGGRIPQELTNLTFLEVLNLSHNNLVGPIPQGKQFDSFDYDSYIGNPGLWGCPLPKKCPRINPIEPPPQIINVDQEDDDLGISHIIWKVAAMGYGCGTVLGLSMGYIVFTTGRPWWIVRKIERDWQIHVTNWFHNRRIQTRRRRNANATR</sequence>
<keyword evidence="3" id="KW-1003">Cell membrane</keyword>
<dbReference type="InterPro" id="IPR032675">
    <property type="entry name" value="LRR_dom_sf"/>
</dbReference>
<keyword evidence="10" id="KW-0325">Glycoprotein</keyword>
<dbReference type="OrthoDB" id="1747084at2759"/>
<keyword evidence="8 11" id="KW-0472">Membrane</keyword>
<dbReference type="AlphaFoldDB" id="A0A1R3JCD6"/>
<evidence type="ECO:0000256" key="11">
    <source>
        <dbReference type="SAM" id="Phobius"/>
    </source>
</evidence>
<dbReference type="Pfam" id="PF00560">
    <property type="entry name" value="LRR_1"/>
    <property type="match status" value="1"/>
</dbReference>
<keyword evidence="7 11" id="KW-1133">Transmembrane helix</keyword>
<dbReference type="Pfam" id="PF13855">
    <property type="entry name" value="LRR_8"/>
    <property type="match status" value="1"/>
</dbReference>
<accession>A0A1R3JCD6</accession>
<comment type="subcellular location">
    <subcellularLocation>
        <location evidence="1">Cell membrane</location>
        <topology evidence="1">Single-pass type I membrane protein</topology>
    </subcellularLocation>
</comment>
<keyword evidence="9" id="KW-0675">Receptor</keyword>
<evidence type="ECO:0000256" key="6">
    <source>
        <dbReference type="ARBA" id="ARBA00022737"/>
    </source>
</evidence>
<dbReference type="InterPro" id="IPR001611">
    <property type="entry name" value="Leu-rich_rpt"/>
</dbReference>
<comment type="similarity">
    <text evidence="2">Belongs to the RLP family.</text>
</comment>
<dbReference type="STRING" id="93759.A0A1R3JCD6"/>
<organism evidence="12 13">
    <name type="scientific">Corchorus olitorius</name>
    <dbReference type="NCBI Taxonomy" id="93759"/>
    <lineage>
        <taxon>Eukaryota</taxon>
        <taxon>Viridiplantae</taxon>
        <taxon>Streptophyta</taxon>
        <taxon>Embryophyta</taxon>
        <taxon>Tracheophyta</taxon>
        <taxon>Spermatophyta</taxon>
        <taxon>Magnoliopsida</taxon>
        <taxon>eudicotyledons</taxon>
        <taxon>Gunneridae</taxon>
        <taxon>Pentapetalae</taxon>
        <taxon>rosids</taxon>
        <taxon>malvids</taxon>
        <taxon>Malvales</taxon>
        <taxon>Malvaceae</taxon>
        <taxon>Grewioideae</taxon>
        <taxon>Apeibeae</taxon>
        <taxon>Corchorus</taxon>
    </lineage>
</organism>
<keyword evidence="6" id="KW-0677">Repeat</keyword>
<protein>
    <submittedName>
        <fullName evidence="12">Uncharacterized protein</fullName>
    </submittedName>
</protein>
<proteinExistence type="inferred from homology"/>
<comment type="caution">
    <text evidence="12">The sequence shown here is derived from an EMBL/GenBank/DDBJ whole genome shotgun (WGS) entry which is preliminary data.</text>
</comment>
<evidence type="ECO:0000256" key="3">
    <source>
        <dbReference type="ARBA" id="ARBA00022475"/>
    </source>
</evidence>
<dbReference type="EMBL" id="AWUE01016357">
    <property type="protein sequence ID" value="OMO92498.1"/>
    <property type="molecule type" value="Genomic_DNA"/>
</dbReference>
<dbReference type="PANTHER" id="PTHR27004">
    <property type="entry name" value="RECEPTOR-LIKE PROTEIN 12 ISOFORM X1"/>
    <property type="match status" value="1"/>
</dbReference>
<evidence type="ECO:0000256" key="7">
    <source>
        <dbReference type="ARBA" id="ARBA00022989"/>
    </source>
</evidence>
<dbReference type="Gene3D" id="3.80.10.10">
    <property type="entry name" value="Ribonuclease Inhibitor"/>
    <property type="match status" value="1"/>
</dbReference>
<evidence type="ECO:0000256" key="4">
    <source>
        <dbReference type="ARBA" id="ARBA00022614"/>
    </source>
</evidence>
<keyword evidence="13" id="KW-1185">Reference proteome</keyword>
<evidence type="ECO:0000313" key="13">
    <source>
        <dbReference type="Proteomes" id="UP000187203"/>
    </source>
</evidence>
<dbReference type="FunFam" id="3.80.10.10:FF:000111">
    <property type="entry name" value="LRR receptor-like serine/threonine-protein kinase ERECTA"/>
    <property type="match status" value="1"/>
</dbReference>
<evidence type="ECO:0000256" key="9">
    <source>
        <dbReference type="ARBA" id="ARBA00023170"/>
    </source>
</evidence>
<gene>
    <name evidence="12" type="ORF">COLO4_17549</name>
</gene>
<evidence type="ECO:0000256" key="8">
    <source>
        <dbReference type="ARBA" id="ARBA00023136"/>
    </source>
</evidence>
<keyword evidence="4" id="KW-0433">Leucine-rich repeat</keyword>
<dbReference type="PANTHER" id="PTHR27004:SF203">
    <property type="entry name" value="LEUCINE-RICH REPEAT-CONTAINING N-TERMINAL PLANT-TYPE DOMAIN-CONTAINING PROTEIN"/>
    <property type="match status" value="1"/>
</dbReference>
<dbReference type="Proteomes" id="UP000187203">
    <property type="component" value="Unassembled WGS sequence"/>
</dbReference>
<evidence type="ECO:0000256" key="2">
    <source>
        <dbReference type="ARBA" id="ARBA00009592"/>
    </source>
</evidence>
<evidence type="ECO:0000256" key="5">
    <source>
        <dbReference type="ARBA" id="ARBA00022692"/>
    </source>
</evidence>
<dbReference type="PRINTS" id="PR00019">
    <property type="entry name" value="LEURICHRPT"/>
</dbReference>
<dbReference type="SUPFAM" id="SSF52058">
    <property type="entry name" value="L domain-like"/>
    <property type="match status" value="1"/>
</dbReference>
<name>A0A1R3JCD6_9ROSI</name>
<reference evidence="13" key="1">
    <citation type="submission" date="2013-09" db="EMBL/GenBank/DDBJ databases">
        <title>Corchorus olitorius genome sequencing.</title>
        <authorList>
            <person name="Alam M."/>
            <person name="Haque M.S."/>
            <person name="Islam M.S."/>
            <person name="Emdad E.M."/>
            <person name="Islam M.M."/>
            <person name="Ahmed B."/>
            <person name="Halim A."/>
            <person name="Hossen Q.M.M."/>
            <person name="Hossain M.Z."/>
            <person name="Ahmed R."/>
            <person name="Khan M.M."/>
            <person name="Islam R."/>
            <person name="Rashid M.M."/>
            <person name="Khan S.A."/>
            <person name="Rahman M.S."/>
            <person name="Alam M."/>
            <person name="Yahiya A.S."/>
            <person name="Khan M.S."/>
            <person name="Azam M.S."/>
            <person name="Haque T."/>
            <person name="Lashkar M.Z.H."/>
            <person name="Akhand A.I."/>
            <person name="Morshed G."/>
            <person name="Roy S."/>
            <person name="Uddin K.S."/>
            <person name="Rabeya T."/>
            <person name="Hossain A.S."/>
            <person name="Chowdhury A."/>
            <person name="Snigdha A.R."/>
            <person name="Mortoza M.S."/>
            <person name="Matin S.A."/>
            <person name="Hoque S.M.E."/>
            <person name="Islam M.K."/>
            <person name="Roy D.K."/>
            <person name="Haider R."/>
            <person name="Moosa M.M."/>
            <person name="Elias S.M."/>
            <person name="Hasan A.M."/>
            <person name="Jahan S."/>
            <person name="Shafiuddin M."/>
            <person name="Mahmood N."/>
            <person name="Shommy N.S."/>
        </authorList>
    </citation>
    <scope>NUCLEOTIDE SEQUENCE [LARGE SCALE GENOMIC DNA]</scope>
    <source>
        <strain evidence="13">cv. O-4</strain>
    </source>
</reference>
<evidence type="ECO:0000256" key="1">
    <source>
        <dbReference type="ARBA" id="ARBA00004251"/>
    </source>
</evidence>